<comment type="subcellular location">
    <subcellularLocation>
        <location evidence="1">Membrane</location>
    </subcellularLocation>
</comment>
<evidence type="ECO:0000256" key="9">
    <source>
        <dbReference type="SAM" id="Phobius"/>
    </source>
</evidence>
<keyword evidence="12" id="KW-1185">Reference proteome</keyword>
<dbReference type="Gene3D" id="2.120.10.30">
    <property type="entry name" value="TolB, C-terminal domain"/>
    <property type="match status" value="3"/>
</dbReference>
<evidence type="ECO:0000313" key="12">
    <source>
        <dbReference type="Proteomes" id="UP001431209"/>
    </source>
</evidence>
<feature type="region of interest" description="Disordered" evidence="8">
    <location>
        <begin position="749"/>
        <end position="869"/>
    </location>
</feature>
<dbReference type="EMBL" id="JAOPGA020000966">
    <property type="protein sequence ID" value="KAL0483497.1"/>
    <property type="molecule type" value="Genomic_DNA"/>
</dbReference>
<feature type="compositionally biased region" description="Low complexity" evidence="8">
    <location>
        <begin position="361"/>
        <end position="371"/>
    </location>
</feature>
<protein>
    <recommendedName>
        <fullName evidence="10">GAIN-B domain-containing protein</fullName>
    </recommendedName>
</protein>
<dbReference type="InterPro" id="IPR011042">
    <property type="entry name" value="6-blade_b-propeller_TolB-like"/>
</dbReference>
<proteinExistence type="predicted"/>
<organism evidence="11 12">
    <name type="scientific">Acrasis kona</name>
    <dbReference type="NCBI Taxonomy" id="1008807"/>
    <lineage>
        <taxon>Eukaryota</taxon>
        <taxon>Discoba</taxon>
        <taxon>Heterolobosea</taxon>
        <taxon>Tetramitia</taxon>
        <taxon>Eutetramitia</taxon>
        <taxon>Acrasidae</taxon>
        <taxon>Acrasis</taxon>
    </lineage>
</organism>
<dbReference type="SMART" id="SM00303">
    <property type="entry name" value="GPS"/>
    <property type="match status" value="1"/>
</dbReference>
<comment type="caution">
    <text evidence="11">The sequence shown here is derived from an EMBL/GenBank/DDBJ whole genome shotgun (WGS) entry which is preliminary data.</text>
</comment>
<feature type="transmembrane region" description="Helical" evidence="9">
    <location>
        <begin position="1256"/>
        <end position="1274"/>
    </location>
</feature>
<evidence type="ECO:0000256" key="5">
    <source>
        <dbReference type="ARBA" id="ARBA00023136"/>
    </source>
</evidence>
<dbReference type="PROSITE" id="PS50221">
    <property type="entry name" value="GAIN_B"/>
    <property type="match status" value="1"/>
</dbReference>
<feature type="compositionally biased region" description="Low complexity" evidence="8">
    <location>
        <begin position="239"/>
        <end position="258"/>
    </location>
</feature>
<feature type="compositionally biased region" description="Pro residues" evidence="8">
    <location>
        <begin position="833"/>
        <end position="863"/>
    </location>
</feature>
<feature type="compositionally biased region" description="Low complexity" evidence="8">
    <location>
        <begin position="274"/>
        <end position="315"/>
    </location>
</feature>
<feature type="transmembrane region" description="Helical" evidence="9">
    <location>
        <begin position="1602"/>
        <end position="1631"/>
    </location>
</feature>
<feature type="compositionally biased region" description="Low complexity" evidence="8">
    <location>
        <begin position="469"/>
        <end position="484"/>
    </location>
</feature>
<feature type="compositionally biased region" description="Low complexity" evidence="8">
    <location>
        <begin position="749"/>
        <end position="832"/>
    </location>
</feature>
<evidence type="ECO:0000256" key="2">
    <source>
        <dbReference type="ARBA" id="ARBA00022692"/>
    </source>
</evidence>
<feature type="region of interest" description="Disordered" evidence="8">
    <location>
        <begin position="239"/>
        <end position="315"/>
    </location>
</feature>
<dbReference type="Gene3D" id="2.60.220.50">
    <property type="match status" value="1"/>
</dbReference>
<dbReference type="Proteomes" id="UP001431209">
    <property type="component" value="Unassembled WGS sequence"/>
</dbReference>
<dbReference type="GO" id="GO:0016020">
    <property type="term" value="C:membrane"/>
    <property type="evidence" value="ECO:0007669"/>
    <property type="project" value="UniProtKB-SubCell"/>
</dbReference>
<feature type="transmembrane region" description="Helical" evidence="9">
    <location>
        <begin position="1510"/>
        <end position="1534"/>
    </location>
</feature>
<dbReference type="PANTHER" id="PTHR46388">
    <property type="entry name" value="NHL REPEAT-CONTAINING PROTEIN 2"/>
    <property type="match status" value="1"/>
</dbReference>
<evidence type="ECO:0000256" key="8">
    <source>
        <dbReference type="SAM" id="MobiDB-lite"/>
    </source>
</evidence>
<feature type="compositionally biased region" description="Low complexity" evidence="8">
    <location>
        <begin position="433"/>
        <end position="447"/>
    </location>
</feature>
<keyword evidence="6" id="KW-1015">Disulfide bond</keyword>
<dbReference type="InterPro" id="IPR000203">
    <property type="entry name" value="GPS"/>
</dbReference>
<keyword evidence="4 9" id="KW-1133">Transmembrane helix</keyword>
<dbReference type="SUPFAM" id="SSF49899">
    <property type="entry name" value="Concanavalin A-like lectins/glucanases"/>
    <property type="match status" value="1"/>
</dbReference>
<feature type="domain" description="GAIN-B" evidence="10">
    <location>
        <begin position="988"/>
        <end position="1160"/>
    </location>
</feature>
<evidence type="ECO:0000256" key="1">
    <source>
        <dbReference type="ARBA" id="ARBA00004370"/>
    </source>
</evidence>
<dbReference type="PANTHER" id="PTHR46388:SF2">
    <property type="entry name" value="NHL REPEAT-CONTAINING PROTEIN 2"/>
    <property type="match status" value="1"/>
</dbReference>
<accession>A0AAW2Z113</accession>
<feature type="repeat" description="NHL" evidence="7">
    <location>
        <begin position="86"/>
        <end position="117"/>
    </location>
</feature>
<dbReference type="PROSITE" id="PS51125">
    <property type="entry name" value="NHL"/>
    <property type="match status" value="1"/>
</dbReference>
<evidence type="ECO:0000259" key="10">
    <source>
        <dbReference type="PROSITE" id="PS50221"/>
    </source>
</evidence>
<evidence type="ECO:0000256" key="4">
    <source>
        <dbReference type="ARBA" id="ARBA00022989"/>
    </source>
</evidence>
<feature type="transmembrane region" description="Helical" evidence="9">
    <location>
        <begin position="1660"/>
        <end position="1679"/>
    </location>
</feature>
<feature type="region of interest" description="Disordered" evidence="8">
    <location>
        <begin position="327"/>
        <end position="486"/>
    </location>
</feature>
<dbReference type="Pfam" id="PF01436">
    <property type="entry name" value="NHL"/>
    <property type="match status" value="1"/>
</dbReference>
<dbReference type="SUPFAM" id="SSF63825">
    <property type="entry name" value="YWTD domain"/>
    <property type="match status" value="1"/>
</dbReference>
<feature type="transmembrane region" description="Helical" evidence="9">
    <location>
        <begin position="1435"/>
        <end position="1455"/>
    </location>
</feature>
<feature type="compositionally biased region" description="Low complexity" evidence="8">
    <location>
        <begin position="401"/>
        <end position="423"/>
    </location>
</feature>
<dbReference type="InterPro" id="IPR046338">
    <property type="entry name" value="GAIN_dom_sf"/>
</dbReference>
<keyword evidence="5 9" id="KW-0472">Membrane</keyword>
<feature type="transmembrane region" description="Helical" evidence="9">
    <location>
        <begin position="1183"/>
        <end position="1207"/>
    </location>
</feature>
<keyword evidence="3" id="KW-0677">Repeat</keyword>
<evidence type="ECO:0000256" key="7">
    <source>
        <dbReference type="PROSITE-ProRule" id="PRU00504"/>
    </source>
</evidence>
<evidence type="ECO:0000256" key="3">
    <source>
        <dbReference type="ARBA" id="ARBA00022737"/>
    </source>
</evidence>
<feature type="transmembrane region" description="Helical" evidence="9">
    <location>
        <begin position="1286"/>
        <end position="1308"/>
    </location>
</feature>
<feature type="transmembrane region" description="Helical" evidence="9">
    <location>
        <begin position="1467"/>
        <end position="1490"/>
    </location>
</feature>
<feature type="transmembrane region" description="Helical" evidence="9">
    <location>
        <begin position="1546"/>
        <end position="1566"/>
    </location>
</feature>
<dbReference type="InterPro" id="IPR057244">
    <property type="entry name" value="GAIN_B"/>
</dbReference>
<dbReference type="InterPro" id="IPR013320">
    <property type="entry name" value="ConA-like_dom_sf"/>
</dbReference>
<name>A0AAW2Z113_9EUKA</name>
<feature type="compositionally biased region" description="Pro residues" evidence="8">
    <location>
        <begin position="259"/>
        <end position="273"/>
    </location>
</feature>
<feature type="compositionally biased region" description="Pro residues" evidence="8">
    <location>
        <begin position="448"/>
        <end position="468"/>
    </location>
</feature>
<reference evidence="11 12" key="1">
    <citation type="submission" date="2024-03" db="EMBL/GenBank/DDBJ databases">
        <title>The Acrasis kona genome and developmental transcriptomes reveal deep origins of eukaryotic multicellular pathways.</title>
        <authorList>
            <person name="Sheikh S."/>
            <person name="Fu C.-J."/>
            <person name="Brown M.W."/>
            <person name="Baldauf S.L."/>
        </authorList>
    </citation>
    <scope>NUCLEOTIDE SEQUENCE [LARGE SCALE GENOMIC DNA]</scope>
    <source>
        <strain evidence="11 12">ATCC MYA-3509</strain>
    </source>
</reference>
<feature type="compositionally biased region" description="Pro residues" evidence="8">
    <location>
        <begin position="372"/>
        <end position="400"/>
    </location>
</feature>
<evidence type="ECO:0000256" key="6">
    <source>
        <dbReference type="ARBA" id="ARBA00023157"/>
    </source>
</evidence>
<evidence type="ECO:0000313" key="11">
    <source>
        <dbReference type="EMBL" id="KAL0483497.1"/>
    </source>
</evidence>
<dbReference type="Pfam" id="PF01825">
    <property type="entry name" value="GPS"/>
    <property type="match status" value="1"/>
</dbReference>
<sequence>MADGRISTYAGSSASGYSGDGNSTNIRFYAPTALFLDLFNNLLYISDQLNHRVRVIDRSTGIISLFAGSGTASFSGDGGLATDAALNSPNGIYADAVNGLVYICDTNNHRVRVVNKTSGIITTVVGTGSGASGGDGGLATSASLNNPFGLALDPVTRSLFISEAQGFKVRMYNITSGFINTIAGTGNAGTGPTGDGGTATSAQISLPYHLSFDRYSGRLYIGTMGGSRVRVVQTTYINVPPTTTQTPTPTATPTSTPTTPTPTSAPVPAPPAATPSATSVPTPTSTLISTPTLTLTPALTPTSTPTLTTPTLTLTPALTPTLIPTLTSTLTPTATPTAIPTPSTPTQTPTPTTTPTPNPTPTSALTLTPTSTPTPTPTSTPTPTATPIPTSTPTPTPTSTPTPTATPTLTPTFALTSTATPTPSATPAPTPTSTPTTIPTPTRTPISTPTPTPTPTPAPTPTPTPTLTPTPTTTPTSTPSSQPTEWTCVYSPNDNKYLPGRINAQGYSECMSTNHVDCLFSILNDCKYSIQNPPETLQPRRYGDGTGEQLVNATCPYYSNWGCAVYNAFQIITPSISSNGLCLGPYGNMTIINADIASFSTNNFTITTSFIVTSDMDLGTYLFSYEIYGNYDNQFHLSYGGDGNRRMYFHAGDVNYNSVSISSNYDPIMDQMNVLVIKREGMKFEMVLNGDSQVAASEGGGILDVMKPIPGVNFRVGGRFEATGRSPDMLFPGVISSFCISYPGMSTATSTPTYTPTATSTPTISRTSTTTPTMTPTAIVTPTVMPSPTISRTATATPTSTSTLTPTATTTATPTSAPTLTPTSTPTNTPTRAPTPTPTPTLIPTPTPTPTPTLTPSPAPTATPTPSNTTIADVSSAVASISQLISANSTYSTSNIANVLNNIATSINSDTDQGTQSLVLDLVTKVSNDSSAQYSLQTAQLLVSTVSNVLSSSIKSSTNVSLEVAISTYNAINSLSNFILSNISSSNPTVSIETPLVSILLKQTSIANALGTTIQNSNMSYSLPTSFKGSGSNELGNPTDNVIISAAMTPFSPYPMSNNISSPIFTLKFLNPDSKSKIQLNGLSDPIGFNLKLNNEGDYNKIQMNDSLPGLRPVCKYWNTTVLAWMSNGCFVANFTSTSYICKCNHTTDFAAFLEQSVPKLNFLSLEDLTLITKINKDNFTTIVVLAILSAVYITALFILLICNIIAWKKNKMMEAIPMPEKGAFRKFLYNFCNSHQYLNYYINSTGGSLGRPEQITLLYVAIVGMMLGNALSFNQPNDDNYIQSFAAGFICSLVIKPFLIIFTFLFVKTRYKKLFFRVKSVQPYTSKEVEHSLGNIENVIVDQSESETGRPTPSVLLPEKNIAHQEESSAIQVHNSLVGDEEEEEQSKDGSYKTIKQRPIVIYMGKFLDWMDDKCEKLINYTENLMKRITWQGFLLFLLITALYFGFVTVFILAAPKVFIQISDPLLAVMTAVLIDIYFLGLIVAFIYVRTKRFAKGEMKKWRPSLIVYILYIIIIIALLIATAVVSSVNGTLIPQNSDWYHRTIVINISLGSMAVFMTALLIYMSLKRKHPSEQVEVKESTSTAAKILKKVKGFFLNESWFPWWIIFAVYALCYAYLIVASYFLIIYGVKFDTQGNSWLASCGISLVQDIFLNAPVSFLVQAIILVLILEFLESLFFRIPQRRTKTEEVKSVKDTLSPGDDYNVKYESVTTQTTHYKDGNEGNV</sequence>
<gene>
    <name evidence="11" type="ORF">AKO1_014503</name>
</gene>
<dbReference type="InterPro" id="IPR001258">
    <property type="entry name" value="NHL_repeat"/>
</dbReference>
<feature type="compositionally biased region" description="Low complexity" evidence="8">
    <location>
        <begin position="327"/>
        <end position="351"/>
    </location>
</feature>
<keyword evidence="2 9" id="KW-0812">Transmembrane</keyword>